<dbReference type="OrthoDB" id="7869428at2759"/>
<dbReference type="FunCoup" id="A0A0Q9X0Z8">
    <property type="interactions" value="1"/>
</dbReference>
<keyword evidence="3" id="KW-1185">Reference proteome</keyword>
<protein>
    <submittedName>
        <fullName evidence="2">Uncharacterized protein</fullName>
    </submittedName>
</protein>
<accession>A0A0Q9X0Z8</accession>
<evidence type="ECO:0000313" key="3">
    <source>
        <dbReference type="Proteomes" id="UP000009192"/>
    </source>
</evidence>
<reference evidence="2 3" key="1">
    <citation type="journal article" date="2007" name="Nature">
        <title>Evolution of genes and genomes on the Drosophila phylogeny.</title>
        <authorList>
            <consortium name="Drosophila 12 Genomes Consortium"/>
            <person name="Clark A.G."/>
            <person name="Eisen M.B."/>
            <person name="Smith D.R."/>
            <person name="Bergman C.M."/>
            <person name="Oliver B."/>
            <person name="Markow T.A."/>
            <person name="Kaufman T.C."/>
            <person name="Kellis M."/>
            <person name="Gelbart W."/>
            <person name="Iyer V.N."/>
            <person name="Pollard D.A."/>
            <person name="Sackton T.B."/>
            <person name="Larracuente A.M."/>
            <person name="Singh N.D."/>
            <person name="Abad J.P."/>
            <person name="Abt D.N."/>
            <person name="Adryan B."/>
            <person name="Aguade M."/>
            <person name="Akashi H."/>
            <person name="Anderson W.W."/>
            <person name="Aquadro C.F."/>
            <person name="Ardell D.H."/>
            <person name="Arguello R."/>
            <person name="Artieri C.G."/>
            <person name="Barbash D.A."/>
            <person name="Barker D."/>
            <person name="Barsanti P."/>
            <person name="Batterham P."/>
            <person name="Batzoglou S."/>
            <person name="Begun D."/>
            <person name="Bhutkar A."/>
            <person name="Blanco E."/>
            <person name="Bosak S.A."/>
            <person name="Bradley R.K."/>
            <person name="Brand A.D."/>
            <person name="Brent M.R."/>
            <person name="Brooks A.N."/>
            <person name="Brown R.H."/>
            <person name="Butlin R.K."/>
            <person name="Caggese C."/>
            <person name="Calvi B.R."/>
            <person name="Bernardo de Carvalho A."/>
            <person name="Caspi A."/>
            <person name="Castrezana S."/>
            <person name="Celniker S.E."/>
            <person name="Chang J.L."/>
            <person name="Chapple C."/>
            <person name="Chatterji S."/>
            <person name="Chinwalla A."/>
            <person name="Civetta A."/>
            <person name="Clifton S.W."/>
            <person name="Comeron J.M."/>
            <person name="Costello J.C."/>
            <person name="Coyne J.A."/>
            <person name="Daub J."/>
            <person name="David R.G."/>
            <person name="Delcher A.L."/>
            <person name="Delehaunty K."/>
            <person name="Do C.B."/>
            <person name="Ebling H."/>
            <person name="Edwards K."/>
            <person name="Eickbush T."/>
            <person name="Evans J.D."/>
            <person name="Filipski A."/>
            <person name="Findeiss S."/>
            <person name="Freyhult E."/>
            <person name="Fulton L."/>
            <person name="Fulton R."/>
            <person name="Garcia A.C."/>
            <person name="Gardiner A."/>
            <person name="Garfield D.A."/>
            <person name="Garvin B.E."/>
            <person name="Gibson G."/>
            <person name="Gilbert D."/>
            <person name="Gnerre S."/>
            <person name="Godfrey J."/>
            <person name="Good R."/>
            <person name="Gotea V."/>
            <person name="Gravely B."/>
            <person name="Greenberg A.J."/>
            <person name="Griffiths-Jones S."/>
            <person name="Gross S."/>
            <person name="Guigo R."/>
            <person name="Gustafson E.A."/>
            <person name="Haerty W."/>
            <person name="Hahn M.W."/>
            <person name="Halligan D.L."/>
            <person name="Halpern A.L."/>
            <person name="Halter G.M."/>
            <person name="Han M.V."/>
            <person name="Heger A."/>
            <person name="Hillier L."/>
            <person name="Hinrichs A.S."/>
            <person name="Holmes I."/>
            <person name="Hoskins R.A."/>
            <person name="Hubisz M.J."/>
            <person name="Hultmark D."/>
            <person name="Huntley M.A."/>
            <person name="Jaffe D.B."/>
            <person name="Jagadeeshan S."/>
            <person name="Jeck W.R."/>
            <person name="Johnson J."/>
            <person name="Jones C.D."/>
            <person name="Jordan W.C."/>
            <person name="Karpen G.H."/>
            <person name="Kataoka E."/>
            <person name="Keightley P.D."/>
            <person name="Kheradpour P."/>
            <person name="Kirkness E.F."/>
            <person name="Koerich L.B."/>
            <person name="Kristiansen K."/>
            <person name="Kudrna D."/>
            <person name="Kulathinal R.J."/>
            <person name="Kumar S."/>
            <person name="Kwok R."/>
            <person name="Lander E."/>
            <person name="Langley C.H."/>
            <person name="Lapoint R."/>
            <person name="Lazzaro B.P."/>
            <person name="Lee S.J."/>
            <person name="Levesque L."/>
            <person name="Li R."/>
            <person name="Lin C.F."/>
            <person name="Lin M.F."/>
            <person name="Lindblad-Toh K."/>
            <person name="Llopart A."/>
            <person name="Long M."/>
            <person name="Low L."/>
            <person name="Lozovsky E."/>
            <person name="Lu J."/>
            <person name="Luo M."/>
            <person name="Machado C.A."/>
            <person name="Makalowski W."/>
            <person name="Marzo M."/>
            <person name="Matsuda M."/>
            <person name="Matzkin L."/>
            <person name="McAllister B."/>
            <person name="McBride C.S."/>
            <person name="McKernan B."/>
            <person name="McKernan K."/>
            <person name="Mendez-Lago M."/>
            <person name="Minx P."/>
            <person name="Mollenhauer M.U."/>
            <person name="Montooth K."/>
            <person name="Mount S.M."/>
            <person name="Mu X."/>
            <person name="Myers E."/>
            <person name="Negre B."/>
            <person name="Newfeld S."/>
            <person name="Nielsen R."/>
            <person name="Noor M.A."/>
            <person name="O'Grady P."/>
            <person name="Pachter L."/>
            <person name="Papaceit M."/>
            <person name="Parisi M.J."/>
            <person name="Parisi M."/>
            <person name="Parts L."/>
            <person name="Pedersen J.S."/>
            <person name="Pesole G."/>
            <person name="Phillippy A.M."/>
            <person name="Ponting C.P."/>
            <person name="Pop M."/>
            <person name="Porcelli D."/>
            <person name="Powell J.R."/>
            <person name="Prohaska S."/>
            <person name="Pruitt K."/>
            <person name="Puig M."/>
            <person name="Quesneville H."/>
            <person name="Ram K.R."/>
            <person name="Rand D."/>
            <person name="Rasmussen M.D."/>
            <person name="Reed L.K."/>
            <person name="Reenan R."/>
            <person name="Reily A."/>
            <person name="Remington K.A."/>
            <person name="Rieger T.T."/>
            <person name="Ritchie M.G."/>
            <person name="Robin C."/>
            <person name="Rogers Y.H."/>
            <person name="Rohde C."/>
            <person name="Rozas J."/>
            <person name="Rubenfield M.J."/>
            <person name="Ruiz A."/>
            <person name="Russo S."/>
            <person name="Salzberg S.L."/>
            <person name="Sanchez-Gracia A."/>
            <person name="Saranga D.J."/>
            <person name="Sato H."/>
            <person name="Schaeffer S.W."/>
            <person name="Schatz M.C."/>
            <person name="Schlenke T."/>
            <person name="Schwartz R."/>
            <person name="Segarra C."/>
            <person name="Singh R.S."/>
            <person name="Sirot L."/>
            <person name="Sirota M."/>
            <person name="Sisneros N.B."/>
            <person name="Smith C.D."/>
            <person name="Smith T.F."/>
            <person name="Spieth J."/>
            <person name="Stage D.E."/>
            <person name="Stark A."/>
            <person name="Stephan W."/>
            <person name="Strausberg R.L."/>
            <person name="Strempel S."/>
            <person name="Sturgill D."/>
            <person name="Sutton G."/>
            <person name="Sutton G.G."/>
            <person name="Tao W."/>
            <person name="Teichmann S."/>
            <person name="Tobari Y.N."/>
            <person name="Tomimura Y."/>
            <person name="Tsolas J.M."/>
            <person name="Valente V.L."/>
            <person name="Venter E."/>
            <person name="Venter J.C."/>
            <person name="Vicario S."/>
            <person name="Vieira F.G."/>
            <person name="Vilella A.J."/>
            <person name="Villasante A."/>
            <person name="Walenz B."/>
            <person name="Wang J."/>
            <person name="Wasserman M."/>
            <person name="Watts T."/>
            <person name="Wilson D."/>
            <person name="Wilson R.K."/>
            <person name="Wing R.A."/>
            <person name="Wolfner M.F."/>
            <person name="Wong A."/>
            <person name="Wong G.K."/>
            <person name="Wu C.I."/>
            <person name="Wu G."/>
            <person name="Yamamoto D."/>
            <person name="Yang H.P."/>
            <person name="Yang S.P."/>
            <person name="Yorke J.A."/>
            <person name="Yoshida K."/>
            <person name="Zdobnov E."/>
            <person name="Zhang P."/>
            <person name="Zhang Y."/>
            <person name="Zimin A.V."/>
            <person name="Baldwin J."/>
            <person name="Abdouelleil A."/>
            <person name="Abdulkadir J."/>
            <person name="Abebe A."/>
            <person name="Abera B."/>
            <person name="Abreu J."/>
            <person name="Acer S.C."/>
            <person name="Aftuck L."/>
            <person name="Alexander A."/>
            <person name="An P."/>
            <person name="Anderson E."/>
            <person name="Anderson S."/>
            <person name="Arachi H."/>
            <person name="Azer M."/>
            <person name="Bachantsang P."/>
            <person name="Barry A."/>
            <person name="Bayul T."/>
            <person name="Berlin A."/>
            <person name="Bessette D."/>
            <person name="Bloom T."/>
            <person name="Blye J."/>
            <person name="Boguslavskiy L."/>
            <person name="Bonnet C."/>
            <person name="Boukhgalter B."/>
            <person name="Bourzgui I."/>
            <person name="Brown A."/>
            <person name="Cahill P."/>
            <person name="Channer S."/>
            <person name="Cheshatsang Y."/>
            <person name="Chuda L."/>
            <person name="Citroen M."/>
            <person name="Collymore A."/>
            <person name="Cooke P."/>
            <person name="Costello M."/>
            <person name="D'Aco K."/>
            <person name="Daza R."/>
            <person name="De Haan G."/>
            <person name="DeGray S."/>
            <person name="DeMaso C."/>
            <person name="Dhargay N."/>
            <person name="Dooley K."/>
            <person name="Dooley E."/>
            <person name="Doricent M."/>
            <person name="Dorje P."/>
            <person name="Dorjee K."/>
            <person name="Dupes A."/>
            <person name="Elong R."/>
            <person name="Falk J."/>
            <person name="Farina A."/>
            <person name="Faro S."/>
            <person name="Ferguson D."/>
            <person name="Fisher S."/>
            <person name="Foley C.D."/>
            <person name="Franke A."/>
            <person name="Friedrich D."/>
            <person name="Gadbois L."/>
            <person name="Gearin G."/>
            <person name="Gearin C.R."/>
            <person name="Giannoukos G."/>
            <person name="Goode T."/>
            <person name="Graham J."/>
            <person name="Grandbois E."/>
            <person name="Grewal S."/>
            <person name="Gyaltsen K."/>
            <person name="Hafez N."/>
            <person name="Hagos B."/>
            <person name="Hall J."/>
            <person name="Henson C."/>
            <person name="Hollinger A."/>
            <person name="Honan T."/>
            <person name="Huard M.D."/>
            <person name="Hughes L."/>
            <person name="Hurhula B."/>
            <person name="Husby M.E."/>
            <person name="Kamat A."/>
            <person name="Kanga B."/>
            <person name="Kashin S."/>
            <person name="Khazanovich D."/>
            <person name="Kisner P."/>
            <person name="Lance K."/>
            <person name="Lara M."/>
            <person name="Lee W."/>
            <person name="Lennon N."/>
            <person name="Letendre F."/>
            <person name="LeVine R."/>
            <person name="Lipovsky A."/>
            <person name="Liu X."/>
            <person name="Liu J."/>
            <person name="Liu S."/>
            <person name="Lokyitsang T."/>
            <person name="Lokyitsang Y."/>
            <person name="Lubonja R."/>
            <person name="Lui A."/>
            <person name="MacDonald P."/>
            <person name="Magnisalis V."/>
            <person name="Maru K."/>
            <person name="Matthews C."/>
            <person name="McCusker W."/>
            <person name="McDonough S."/>
            <person name="Mehta T."/>
            <person name="Meldrim J."/>
            <person name="Meneus L."/>
            <person name="Mihai O."/>
            <person name="Mihalev A."/>
            <person name="Mihova T."/>
            <person name="Mittelman R."/>
            <person name="Mlenga V."/>
            <person name="Montmayeur A."/>
            <person name="Mulrain L."/>
            <person name="Navidi A."/>
            <person name="Naylor J."/>
            <person name="Negash T."/>
            <person name="Nguyen T."/>
            <person name="Nguyen N."/>
            <person name="Nicol R."/>
            <person name="Norbu C."/>
            <person name="Norbu N."/>
            <person name="Novod N."/>
            <person name="O'Neill B."/>
            <person name="Osman S."/>
            <person name="Markiewicz E."/>
            <person name="Oyono O.L."/>
            <person name="Patti C."/>
            <person name="Phunkhang P."/>
            <person name="Pierre F."/>
            <person name="Priest M."/>
            <person name="Raghuraman S."/>
            <person name="Rege F."/>
            <person name="Reyes R."/>
            <person name="Rise C."/>
            <person name="Rogov P."/>
            <person name="Ross K."/>
            <person name="Ryan E."/>
            <person name="Settipalli S."/>
            <person name="Shea T."/>
            <person name="Sherpa N."/>
            <person name="Shi L."/>
            <person name="Shih D."/>
            <person name="Sparrow T."/>
            <person name="Spaulding J."/>
            <person name="Stalker J."/>
            <person name="Stange-Thomann N."/>
            <person name="Stavropoulos S."/>
            <person name="Stone C."/>
            <person name="Strader C."/>
            <person name="Tesfaye S."/>
            <person name="Thomson T."/>
            <person name="Thoulutsang Y."/>
            <person name="Thoulutsang D."/>
            <person name="Topham K."/>
            <person name="Topping I."/>
            <person name="Tsamla T."/>
            <person name="Vassiliev H."/>
            <person name="Vo A."/>
            <person name="Wangchuk T."/>
            <person name="Wangdi T."/>
            <person name="Weiand M."/>
            <person name="Wilkinson J."/>
            <person name="Wilson A."/>
            <person name="Yadav S."/>
            <person name="Young G."/>
            <person name="Yu Q."/>
            <person name="Zembek L."/>
            <person name="Zhong D."/>
            <person name="Zimmer A."/>
            <person name="Zwirko Z."/>
            <person name="Jaffe D.B."/>
            <person name="Alvarez P."/>
            <person name="Brockman W."/>
            <person name="Butler J."/>
            <person name="Chin C."/>
            <person name="Gnerre S."/>
            <person name="Grabherr M."/>
            <person name="Kleber M."/>
            <person name="Mauceli E."/>
            <person name="MacCallum I."/>
        </authorList>
    </citation>
    <scope>NUCLEOTIDE SEQUENCE [LARGE SCALE GENOMIC DNA]</scope>
    <source>
        <strain evidence="3">Tucson 15081-1352.22</strain>
    </source>
</reference>
<dbReference type="KEGG" id="dmo:Dmoj_GI26039"/>
<name>A0A0Q9X0Z8_DROMO</name>
<gene>
    <name evidence="2" type="primary">Dmoj\GI26039</name>
    <name evidence="2" type="ORF">Dmoj_GI26039</name>
</gene>
<organism evidence="2 3">
    <name type="scientific">Drosophila mojavensis</name>
    <name type="common">Fruit fly</name>
    <dbReference type="NCBI Taxonomy" id="7230"/>
    <lineage>
        <taxon>Eukaryota</taxon>
        <taxon>Metazoa</taxon>
        <taxon>Ecdysozoa</taxon>
        <taxon>Arthropoda</taxon>
        <taxon>Hexapoda</taxon>
        <taxon>Insecta</taxon>
        <taxon>Pterygota</taxon>
        <taxon>Neoptera</taxon>
        <taxon>Endopterygota</taxon>
        <taxon>Diptera</taxon>
        <taxon>Brachycera</taxon>
        <taxon>Muscomorpha</taxon>
        <taxon>Ephydroidea</taxon>
        <taxon>Drosophilidae</taxon>
        <taxon>Drosophila</taxon>
    </lineage>
</organism>
<dbReference type="AlphaFoldDB" id="A0A0Q9X0Z8"/>
<evidence type="ECO:0000256" key="1">
    <source>
        <dbReference type="SAM" id="MobiDB-lite"/>
    </source>
</evidence>
<dbReference type="Proteomes" id="UP000009192">
    <property type="component" value="Unassembled WGS sequence"/>
</dbReference>
<dbReference type="InParanoid" id="A0A0Q9X0Z8"/>
<sequence>MDNHAIYGYGATRRELVNCPRRQRCQSPTYGLEGGYRSPCKRRSRHCFVVRTPPIAKLRPESCRQRRTIINDCDCSSSQLQPEPILRRTCRPAPSVSPSVSCCCPPVEPTISYNCFPIRQPMPETQEICVPRQRVMEPKRSNCRLTQPVPALPYPNPPGHFAPAMECVNAPIDEPIDPYYNYDRNRQSSIPGVVPLANFDLNRYDRDNIGQAGSPGRRRNVSIRTCVDYDYEPGHPQYSSRPPPQDWRHPHPQFMPVQRNRYPPPSEYDWKPENRGCSRYPSHR</sequence>
<dbReference type="EMBL" id="CH933806">
    <property type="protein sequence ID" value="KRG01755.1"/>
    <property type="molecule type" value="Genomic_DNA"/>
</dbReference>
<proteinExistence type="predicted"/>
<evidence type="ECO:0000313" key="2">
    <source>
        <dbReference type="EMBL" id="KRG01755.1"/>
    </source>
</evidence>
<feature type="region of interest" description="Disordered" evidence="1">
    <location>
        <begin position="232"/>
        <end position="284"/>
    </location>
</feature>